<dbReference type="EMBL" id="BPLQ01001396">
    <property type="protein sequence ID" value="GIX81438.1"/>
    <property type="molecule type" value="Genomic_DNA"/>
</dbReference>
<dbReference type="Proteomes" id="UP001054837">
    <property type="component" value="Unassembled WGS sequence"/>
</dbReference>
<comment type="caution">
    <text evidence="1">The sequence shown here is derived from an EMBL/GenBank/DDBJ whole genome shotgun (WGS) entry which is preliminary data.</text>
</comment>
<evidence type="ECO:0000313" key="2">
    <source>
        <dbReference type="Proteomes" id="UP001054837"/>
    </source>
</evidence>
<keyword evidence="2" id="KW-1185">Reference proteome</keyword>
<protein>
    <recommendedName>
        <fullName evidence="3">RNA ligase/cyclic nucleotide phosphodiesterase family protein</fullName>
    </recommendedName>
</protein>
<dbReference type="AlphaFoldDB" id="A0AAV4NC38"/>
<gene>
    <name evidence="1" type="ORF">CDAR_400781</name>
</gene>
<accession>A0AAV4NC38</accession>
<sequence length="83" mass="9396">MRSGKSRRIFERRTSEETGGTLSVLQTGFFIQVTARCSFKSFVYTADKVKDLELFSKRVASIVVSEPHIWTGLPEYNPHISIG</sequence>
<proteinExistence type="predicted"/>
<evidence type="ECO:0000313" key="1">
    <source>
        <dbReference type="EMBL" id="GIX81438.1"/>
    </source>
</evidence>
<organism evidence="1 2">
    <name type="scientific">Caerostris darwini</name>
    <dbReference type="NCBI Taxonomy" id="1538125"/>
    <lineage>
        <taxon>Eukaryota</taxon>
        <taxon>Metazoa</taxon>
        <taxon>Ecdysozoa</taxon>
        <taxon>Arthropoda</taxon>
        <taxon>Chelicerata</taxon>
        <taxon>Arachnida</taxon>
        <taxon>Araneae</taxon>
        <taxon>Araneomorphae</taxon>
        <taxon>Entelegynae</taxon>
        <taxon>Araneoidea</taxon>
        <taxon>Araneidae</taxon>
        <taxon>Caerostris</taxon>
    </lineage>
</organism>
<reference evidence="1 2" key="1">
    <citation type="submission" date="2021-06" db="EMBL/GenBank/DDBJ databases">
        <title>Caerostris darwini draft genome.</title>
        <authorList>
            <person name="Kono N."/>
            <person name="Arakawa K."/>
        </authorList>
    </citation>
    <scope>NUCLEOTIDE SEQUENCE [LARGE SCALE GENOMIC DNA]</scope>
</reference>
<evidence type="ECO:0008006" key="3">
    <source>
        <dbReference type="Google" id="ProtNLM"/>
    </source>
</evidence>
<name>A0AAV4NC38_9ARAC</name>